<evidence type="ECO:0000313" key="1">
    <source>
        <dbReference type="EMBL" id="RNB85239.1"/>
    </source>
</evidence>
<proteinExistence type="predicted"/>
<reference evidence="1 2" key="1">
    <citation type="submission" date="2018-10" db="EMBL/GenBank/DDBJ databases">
        <title>Phylogenomics of Brevibacillus.</title>
        <authorList>
            <person name="Dunlap C."/>
        </authorList>
    </citation>
    <scope>NUCLEOTIDE SEQUENCE [LARGE SCALE GENOMIC DNA]</scope>
    <source>
        <strain evidence="1 2">JCM 15774</strain>
    </source>
</reference>
<organism evidence="1 2">
    <name type="scientific">Brevibacillus nitrificans</name>
    <dbReference type="NCBI Taxonomy" id="651560"/>
    <lineage>
        <taxon>Bacteria</taxon>
        <taxon>Bacillati</taxon>
        <taxon>Bacillota</taxon>
        <taxon>Bacilli</taxon>
        <taxon>Bacillales</taxon>
        <taxon>Paenibacillaceae</taxon>
        <taxon>Brevibacillus</taxon>
    </lineage>
</organism>
<dbReference type="AlphaFoldDB" id="A0A3M8DC95"/>
<dbReference type="InterPro" id="IPR023162">
    <property type="entry name" value="Apc36109-like_dom_sf"/>
</dbReference>
<evidence type="ECO:0000313" key="2">
    <source>
        <dbReference type="Proteomes" id="UP000269573"/>
    </source>
</evidence>
<name>A0A3M8DC95_9BACL</name>
<sequence length="92" mass="10639">MNGAMKKRYSQDLKHIRMLMNDWDPMGFIEMGAPEDEYDSYSIKVVSLLHSSTGNSELKGYLEDYLSGLFVNPSSIPVDKFINKVLVWFKDR</sequence>
<keyword evidence="2" id="KW-1185">Reference proteome</keyword>
<evidence type="ECO:0008006" key="3">
    <source>
        <dbReference type="Google" id="ProtNLM"/>
    </source>
</evidence>
<protein>
    <recommendedName>
        <fullName evidence="3">DUF1871 family protein</fullName>
    </recommendedName>
</protein>
<comment type="caution">
    <text evidence="1">The sequence shown here is derived from an EMBL/GenBank/DDBJ whole genome shotgun (WGS) entry which is preliminary data.</text>
</comment>
<dbReference type="EMBL" id="RHHU01000007">
    <property type="protein sequence ID" value="RNB85239.1"/>
    <property type="molecule type" value="Genomic_DNA"/>
</dbReference>
<gene>
    <name evidence="1" type="ORF">EDM59_12575</name>
</gene>
<accession>A0A3M8DC95</accession>
<dbReference type="Proteomes" id="UP000269573">
    <property type="component" value="Unassembled WGS sequence"/>
</dbReference>
<dbReference type="Gene3D" id="1.10.340.20">
    <property type="entry name" value="Apc36109-like domain"/>
    <property type="match status" value="1"/>
</dbReference>
<dbReference type="RefSeq" id="WP_122923908.1">
    <property type="nucleotide sequence ID" value="NZ_RHHU01000007.1"/>
</dbReference>